<organism evidence="3 4">
    <name type="scientific">Mycena alexandri</name>
    <dbReference type="NCBI Taxonomy" id="1745969"/>
    <lineage>
        <taxon>Eukaryota</taxon>
        <taxon>Fungi</taxon>
        <taxon>Dikarya</taxon>
        <taxon>Basidiomycota</taxon>
        <taxon>Agaricomycotina</taxon>
        <taxon>Agaricomycetes</taxon>
        <taxon>Agaricomycetidae</taxon>
        <taxon>Agaricales</taxon>
        <taxon>Marasmiineae</taxon>
        <taxon>Mycenaceae</taxon>
        <taxon>Mycena</taxon>
    </lineage>
</organism>
<gene>
    <name evidence="3" type="ORF">C8F04DRAFT_1397511</name>
</gene>
<dbReference type="PANTHER" id="PTHR45339:SF1">
    <property type="entry name" value="HYBRID SIGNAL TRANSDUCTION HISTIDINE KINASE J"/>
    <property type="match status" value="1"/>
</dbReference>
<reference evidence="3" key="1">
    <citation type="submission" date="2023-03" db="EMBL/GenBank/DDBJ databases">
        <title>Massive genome expansion in bonnet fungi (Mycena s.s.) driven by repeated elements and novel gene families across ecological guilds.</title>
        <authorList>
            <consortium name="Lawrence Berkeley National Laboratory"/>
            <person name="Harder C.B."/>
            <person name="Miyauchi S."/>
            <person name="Viragh M."/>
            <person name="Kuo A."/>
            <person name="Thoen E."/>
            <person name="Andreopoulos B."/>
            <person name="Lu D."/>
            <person name="Skrede I."/>
            <person name="Drula E."/>
            <person name="Henrissat B."/>
            <person name="Morin E."/>
            <person name="Kohler A."/>
            <person name="Barry K."/>
            <person name="LaButti K."/>
            <person name="Morin E."/>
            <person name="Salamov A."/>
            <person name="Lipzen A."/>
            <person name="Mereny Z."/>
            <person name="Hegedus B."/>
            <person name="Baldrian P."/>
            <person name="Stursova M."/>
            <person name="Weitz H."/>
            <person name="Taylor A."/>
            <person name="Grigoriev I.V."/>
            <person name="Nagy L.G."/>
            <person name="Martin F."/>
            <person name="Kauserud H."/>
        </authorList>
    </citation>
    <scope>NUCLEOTIDE SEQUENCE</scope>
    <source>
        <strain evidence="3">CBHHK200</strain>
    </source>
</reference>
<keyword evidence="2" id="KW-0902">Two-component regulatory system</keyword>
<evidence type="ECO:0000313" key="4">
    <source>
        <dbReference type="Proteomes" id="UP001218188"/>
    </source>
</evidence>
<keyword evidence="4" id="KW-1185">Reference proteome</keyword>
<dbReference type="EMBL" id="JARJCM010000085">
    <property type="protein sequence ID" value="KAJ7030950.1"/>
    <property type="molecule type" value="Genomic_DNA"/>
</dbReference>
<comment type="caution">
    <text evidence="3">The sequence shown here is derived from an EMBL/GenBank/DDBJ whole genome shotgun (WGS) entry which is preliminary data.</text>
</comment>
<accession>A0AAD6X056</accession>
<sequence length="189" mass="20276">MSLPILPSLSFLTSYPLPCPPLSILPFRSSFNILQNDTNTHTQGKLGAQAHVEDVEGTWRELTDVGNQGKLGGEATVPDVEGIWFELVTNLNRMCLSLTDQVRSIATVTPVMITIQAEGEINTLKDSQSDGGSGAVFASEVTRVAVEVGTAGKLGGQAKVEGTWKDLTDNVNKMASNLTWQACSISWEP</sequence>
<dbReference type="GO" id="GO:0000160">
    <property type="term" value="P:phosphorelay signal transduction system"/>
    <property type="evidence" value="ECO:0007669"/>
    <property type="project" value="UniProtKB-KW"/>
</dbReference>
<name>A0AAD6X056_9AGAR</name>
<proteinExistence type="predicted"/>
<protein>
    <submittedName>
        <fullName evidence="3">Uncharacterized protein</fullName>
    </submittedName>
</protein>
<keyword evidence="1" id="KW-0597">Phosphoprotein</keyword>
<evidence type="ECO:0000256" key="1">
    <source>
        <dbReference type="ARBA" id="ARBA00022553"/>
    </source>
</evidence>
<evidence type="ECO:0000313" key="3">
    <source>
        <dbReference type="EMBL" id="KAJ7030950.1"/>
    </source>
</evidence>
<dbReference type="PANTHER" id="PTHR45339">
    <property type="entry name" value="HYBRID SIGNAL TRANSDUCTION HISTIDINE KINASE J"/>
    <property type="match status" value="1"/>
</dbReference>
<dbReference type="AlphaFoldDB" id="A0AAD6X056"/>
<dbReference type="Proteomes" id="UP001218188">
    <property type="component" value="Unassembled WGS sequence"/>
</dbReference>
<evidence type="ECO:0000256" key="2">
    <source>
        <dbReference type="ARBA" id="ARBA00023012"/>
    </source>
</evidence>
<dbReference type="Gene3D" id="1.20.120.1530">
    <property type="match status" value="1"/>
</dbReference>